<proteinExistence type="predicted"/>
<dbReference type="OrthoDB" id="10524322at2759"/>
<keyword evidence="2" id="KW-1185">Reference proteome</keyword>
<dbReference type="EMBL" id="KN847336">
    <property type="protein sequence ID" value="KIW42327.1"/>
    <property type="molecule type" value="Genomic_DNA"/>
</dbReference>
<accession>A0A0D2BXU4</accession>
<dbReference type="VEuPathDB" id="FungiDB:PV06_05889"/>
<evidence type="ECO:0000313" key="1">
    <source>
        <dbReference type="EMBL" id="KIW42327.1"/>
    </source>
</evidence>
<dbReference type="GeneID" id="27357963"/>
<dbReference type="HOGENOM" id="CLU_101849_0_0_1"/>
<gene>
    <name evidence="1" type="ORF">PV06_05889</name>
</gene>
<sequence length="209" mass="24470">MARPLEDSTKKTPMQMQIEDQEKFKLVNKEIDNLTNPTLEPLLPIEEQERIRKLEKDISVAALRETNVEFGLEANESHEGLPRDRCLSWFTHLQGKLEERCDRLRAEALSYTLQHVMGVTNPNRFRDYLRARARLCCQYRNVRVLMRMKMAFLHKKEPEAAAAAAESRVEQKRALSYPEKVMRWQAMVKRARRRLAKAHARAAAKTTIR</sequence>
<protein>
    <submittedName>
        <fullName evidence="1">Uncharacterized protein</fullName>
    </submittedName>
</protein>
<organism evidence="1 2">
    <name type="scientific">Exophiala oligosperma</name>
    <dbReference type="NCBI Taxonomy" id="215243"/>
    <lineage>
        <taxon>Eukaryota</taxon>
        <taxon>Fungi</taxon>
        <taxon>Dikarya</taxon>
        <taxon>Ascomycota</taxon>
        <taxon>Pezizomycotina</taxon>
        <taxon>Eurotiomycetes</taxon>
        <taxon>Chaetothyriomycetidae</taxon>
        <taxon>Chaetothyriales</taxon>
        <taxon>Herpotrichiellaceae</taxon>
        <taxon>Exophiala</taxon>
    </lineage>
</organism>
<name>A0A0D2BXU4_9EURO</name>
<dbReference type="Proteomes" id="UP000053342">
    <property type="component" value="Unassembled WGS sequence"/>
</dbReference>
<dbReference type="RefSeq" id="XP_016262543.1">
    <property type="nucleotide sequence ID" value="XM_016406939.1"/>
</dbReference>
<evidence type="ECO:0000313" key="2">
    <source>
        <dbReference type="Proteomes" id="UP000053342"/>
    </source>
</evidence>
<dbReference type="AlphaFoldDB" id="A0A0D2BXU4"/>
<reference evidence="1 2" key="1">
    <citation type="submission" date="2015-01" db="EMBL/GenBank/DDBJ databases">
        <title>The Genome Sequence of Exophiala oligosperma CBS72588.</title>
        <authorList>
            <consortium name="The Broad Institute Genomics Platform"/>
            <person name="Cuomo C."/>
            <person name="de Hoog S."/>
            <person name="Gorbushina A."/>
            <person name="Stielow B."/>
            <person name="Teixiera M."/>
            <person name="Abouelleil A."/>
            <person name="Chapman S.B."/>
            <person name="Priest M."/>
            <person name="Young S.K."/>
            <person name="Wortman J."/>
            <person name="Nusbaum C."/>
            <person name="Birren B."/>
        </authorList>
    </citation>
    <scope>NUCLEOTIDE SEQUENCE [LARGE SCALE GENOMIC DNA]</scope>
    <source>
        <strain evidence="1 2">CBS 72588</strain>
    </source>
</reference>